<keyword evidence="8" id="KW-0966">Cell projection</keyword>
<comment type="subcellular location">
    <subcellularLocation>
        <location evidence="5">Secreted</location>
    </subcellularLocation>
    <subcellularLocation>
        <location evidence="5">Bacterial flagellum</location>
    </subcellularLocation>
</comment>
<reference evidence="9" key="1">
    <citation type="submission" date="2016-10" db="EMBL/GenBank/DDBJ databases">
        <authorList>
            <person name="Varghese N."/>
            <person name="Submissions S."/>
        </authorList>
    </citation>
    <scope>NUCLEOTIDE SEQUENCE [LARGE SCALE GENOMIC DNA]</scope>
    <source>
        <strain evidence="9">DSM 23439</strain>
    </source>
</reference>
<protein>
    <recommendedName>
        <fullName evidence="5">Flagellar hook-associated protein 2</fullName>
        <shortName evidence="5">HAP2</shortName>
    </recommendedName>
    <alternativeName>
        <fullName evidence="5">Flagellar cap protein</fullName>
    </alternativeName>
</protein>
<keyword evidence="5" id="KW-0964">Secreted</keyword>
<gene>
    <name evidence="8" type="ORF">SAMN05421848_0003</name>
</gene>
<dbReference type="InterPro" id="IPR003481">
    <property type="entry name" value="FliD_N"/>
</dbReference>
<dbReference type="OrthoDB" id="5980200at2"/>
<dbReference type="Pfam" id="PF02465">
    <property type="entry name" value="FliD_N"/>
    <property type="match status" value="1"/>
</dbReference>
<evidence type="ECO:0000256" key="5">
    <source>
        <dbReference type="RuleBase" id="RU362066"/>
    </source>
</evidence>
<sequence length="454" mass="46863">MAIESLGVGSNLDLTSLLSNLKSAEQEKLAPISSKLSSTNAKLSAFGQLQSSLESFQTAAQKLNSAQLYEGFATKVSGSALTASASSTAAAGSYDIKVNSLATAQSLATSGRADTTSTVGTGQLTISVGDKSTPIDIEDGSLSGIRDAINKADAGVKASIVNDGSGTPYRLVLSSETTGAASAMSFDSDNSELSALFSGTTETVPAADASLTVNGLAITSASNTVEEAIQGVTLNLAETTAEGASTKLTVSQDTESVKTAVQDFVKVYNSLVDRINSLTKVSGEGDSVKGAALTGNSTVRSVQSTLRNVMSSAVNGEGMNYLFEAGISFSSDISKQGKLEISDEKKLDDALANNLDGLKGLLAGDGKTGIASRLDTSITQMLTNNGAVASAKSGLESSVKSLEARSERMKDTIDTTVERYKKQFQQLDSLMSKINNTQSYLTQQFEALNGASKN</sequence>
<keyword evidence="3 5" id="KW-0175">Coiled coil</keyword>
<dbReference type="InterPro" id="IPR040026">
    <property type="entry name" value="FliD"/>
</dbReference>
<feature type="domain" description="Flagellar hook-associated protein 2 N-terminal" evidence="6">
    <location>
        <begin position="10"/>
        <end position="105"/>
    </location>
</feature>
<evidence type="ECO:0000256" key="2">
    <source>
        <dbReference type="ARBA" id="ARBA00011255"/>
    </source>
</evidence>
<comment type="subunit">
    <text evidence="2 5">Homopentamer.</text>
</comment>
<comment type="similarity">
    <text evidence="1 5">Belongs to the FliD family.</text>
</comment>
<comment type="function">
    <text evidence="5">Required for morphogenesis and for the elongation of the flagellar filament by facilitating polymerization of the flagellin monomers at the tip of growing filament. Forms a capping structure, which prevents flagellin subunits (transported through the central channel of the flagellum) from leaking out without polymerization at the distal end.</text>
</comment>
<evidence type="ECO:0000259" key="7">
    <source>
        <dbReference type="Pfam" id="PF07195"/>
    </source>
</evidence>
<accession>A0A1I1FAM4</accession>
<dbReference type="InterPro" id="IPR010809">
    <property type="entry name" value="FliD_C"/>
</dbReference>
<evidence type="ECO:0000256" key="1">
    <source>
        <dbReference type="ARBA" id="ARBA00009764"/>
    </source>
</evidence>
<evidence type="ECO:0000256" key="3">
    <source>
        <dbReference type="ARBA" id="ARBA00023054"/>
    </source>
</evidence>
<proteinExistence type="inferred from homology"/>
<keyword evidence="9" id="KW-1185">Reference proteome</keyword>
<dbReference type="Proteomes" id="UP000199046">
    <property type="component" value="Unassembled WGS sequence"/>
</dbReference>
<feature type="domain" description="Flagellar hook-associated protein 2 C-terminal" evidence="7">
    <location>
        <begin position="206"/>
        <end position="436"/>
    </location>
</feature>
<keyword evidence="8" id="KW-0969">Cilium</keyword>
<dbReference type="EMBL" id="FOLY01000001">
    <property type="protein sequence ID" value="SFB94768.1"/>
    <property type="molecule type" value="Genomic_DNA"/>
</dbReference>
<dbReference type="STRING" id="402385.SAMN05421848_0003"/>
<dbReference type="PANTHER" id="PTHR30288">
    <property type="entry name" value="FLAGELLAR CAP/ASSEMBLY PROTEIN FLID"/>
    <property type="match status" value="1"/>
</dbReference>
<evidence type="ECO:0000259" key="6">
    <source>
        <dbReference type="Pfam" id="PF02465"/>
    </source>
</evidence>
<dbReference type="GO" id="GO:0005576">
    <property type="term" value="C:extracellular region"/>
    <property type="evidence" value="ECO:0007669"/>
    <property type="project" value="UniProtKB-SubCell"/>
</dbReference>
<dbReference type="GO" id="GO:0009424">
    <property type="term" value="C:bacterial-type flagellum hook"/>
    <property type="evidence" value="ECO:0007669"/>
    <property type="project" value="UniProtKB-UniRule"/>
</dbReference>
<feature type="coiled-coil region" evidence="5">
    <location>
        <begin position="392"/>
        <end position="437"/>
    </location>
</feature>
<name>A0A1I1FAM4_9GAMM</name>
<evidence type="ECO:0000313" key="9">
    <source>
        <dbReference type="Proteomes" id="UP000199046"/>
    </source>
</evidence>
<dbReference type="GO" id="GO:0007155">
    <property type="term" value="P:cell adhesion"/>
    <property type="evidence" value="ECO:0007669"/>
    <property type="project" value="InterPro"/>
</dbReference>
<dbReference type="GO" id="GO:0009421">
    <property type="term" value="C:bacterial-type flagellum filament cap"/>
    <property type="evidence" value="ECO:0007669"/>
    <property type="project" value="InterPro"/>
</dbReference>
<evidence type="ECO:0000256" key="4">
    <source>
        <dbReference type="ARBA" id="ARBA00023143"/>
    </source>
</evidence>
<dbReference type="RefSeq" id="WP_090129575.1">
    <property type="nucleotide sequence ID" value="NZ_FOLY01000001.1"/>
</dbReference>
<dbReference type="AlphaFoldDB" id="A0A1I1FAM4"/>
<dbReference type="PANTHER" id="PTHR30288:SF0">
    <property type="entry name" value="FLAGELLAR HOOK-ASSOCIATED PROTEIN 2"/>
    <property type="match status" value="1"/>
</dbReference>
<keyword evidence="8" id="KW-0282">Flagellum</keyword>
<evidence type="ECO:0000313" key="8">
    <source>
        <dbReference type="EMBL" id="SFB94768.1"/>
    </source>
</evidence>
<dbReference type="Pfam" id="PF07195">
    <property type="entry name" value="FliD_C"/>
    <property type="match status" value="1"/>
</dbReference>
<dbReference type="GO" id="GO:0071973">
    <property type="term" value="P:bacterial-type flagellum-dependent cell motility"/>
    <property type="evidence" value="ECO:0007669"/>
    <property type="project" value="TreeGrafter"/>
</dbReference>
<organism evidence="8 9">
    <name type="scientific">Kushneria avicenniae</name>
    <dbReference type="NCBI Taxonomy" id="402385"/>
    <lineage>
        <taxon>Bacteria</taxon>
        <taxon>Pseudomonadati</taxon>
        <taxon>Pseudomonadota</taxon>
        <taxon>Gammaproteobacteria</taxon>
        <taxon>Oceanospirillales</taxon>
        <taxon>Halomonadaceae</taxon>
        <taxon>Kushneria</taxon>
    </lineage>
</organism>
<keyword evidence="4 5" id="KW-0975">Bacterial flagellum</keyword>